<comment type="caution">
    <text evidence="2">The sequence shown here is derived from an EMBL/GenBank/DDBJ whole genome shotgun (WGS) entry which is preliminary data.</text>
</comment>
<evidence type="ECO:0000313" key="2">
    <source>
        <dbReference type="EMBL" id="GFY60693.1"/>
    </source>
</evidence>
<sequence length="88" mass="10031">MESGPPPPTLVVEPFPNRTRPNKCPFRSRSSVHSQRVNYQVSLAWGQVKETGRSIERFRIKIKNFHSMVIACPPKSLKKDAQARPSPF</sequence>
<dbReference type="Proteomes" id="UP000886998">
    <property type="component" value="Unassembled WGS sequence"/>
</dbReference>
<dbReference type="AlphaFoldDB" id="A0A8X7CBJ1"/>
<feature type="region of interest" description="Disordered" evidence="1">
    <location>
        <begin position="1"/>
        <end position="29"/>
    </location>
</feature>
<organism evidence="2 3">
    <name type="scientific">Trichonephila inaurata madagascariensis</name>
    <dbReference type="NCBI Taxonomy" id="2747483"/>
    <lineage>
        <taxon>Eukaryota</taxon>
        <taxon>Metazoa</taxon>
        <taxon>Ecdysozoa</taxon>
        <taxon>Arthropoda</taxon>
        <taxon>Chelicerata</taxon>
        <taxon>Arachnida</taxon>
        <taxon>Araneae</taxon>
        <taxon>Araneomorphae</taxon>
        <taxon>Entelegynae</taxon>
        <taxon>Araneoidea</taxon>
        <taxon>Nephilidae</taxon>
        <taxon>Trichonephila</taxon>
        <taxon>Trichonephila inaurata</taxon>
    </lineage>
</organism>
<proteinExistence type="predicted"/>
<protein>
    <submittedName>
        <fullName evidence="2">Uncharacterized protein</fullName>
    </submittedName>
</protein>
<keyword evidence="3" id="KW-1185">Reference proteome</keyword>
<reference evidence="2" key="1">
    <citation type="submission" date="2020-08" db="EMBL/GenBank/DDBJ databases">
        <title>Multicomponent nature underlies the extraordinary mechanical properties of spider dragline silk.</title>
        <authorList>
            <person name="Kono N."/>
            <person name="Nakamura H."/>
            <person name="Mori M."/>
            <person name="Yoshida Y."/>
            <person name="Ohtoshi R."/>
            <person name="Malay A.D."/>
            <person name="Moran D.A.P."/>
            <person name="Tomita M."/>
            <person name="Numata K."/>
            <person name="Arakawa K."/>
        </authorList>
    </citation>
    <scope>NUCLEOTIDE SEQUENCE</scope>
</reference>
<dbReference type="EMBL" id="BMAV01013258">
    <property type="protein sequence ID" value="GFY60693.1"/>
    <property type="molecule type" value="Genomic_DNA"/>
</dbReference>
<evidence type="ECO:0000313" key="3">
    <source>
        <dbReference type="Proteomes" id="UP000886998"/>
    </source>
</evidence>
<gene>
    <name evidence="2" type="ORF">TNIN_251491</name>
</gene>
<accession>A0A8X7CBJ1</accession>
<evidence type="ECO:0000256" key="1">
    <source>
        <dbReference type="SAM" id="MobiDB-lite"/>
    </source>
</evidence>
<name>A0A8X7CBJ1_9ARAC</name>